<dbReference type="InterPro" id="IPR011256">
    <property type="entry name" value="Reg_factor_effector_dom_sf"/>
</dbReference>
<evidence type="ECO:0000313" key="4">
    <source>
        <dbReference type="Proteomes" id="UP000191448"/>
    </source>
</evidence>
<dbReference type="InterPro" id="IPR009061">
    <property type="entry name" value="DNA-bd_dom_put_sf"/>
</dbReference>
<dbReference type="Proteomes" id="UP000191448">
    <property type="component" value="Unassembled WGS sequence"/>
</dbReference>
<dbReference type="PANTHER" id="PTHR30204">
    <property type="entry name" value="REDOX-CYCLING DRUG-SENSING TRANSCRIPTIONAL ACTIVATOR SOXR"/>
    <property type="match status" value="1"/>
</dbReference>
<dbReference type="Pfam" id="PF06445">
    <property type="entry name" value="GyrI-like"/>
    <property type="match status" value="1"/>
</dbReference>
<feature type="domain" description="HTH merR-type" evidence="2">
    <location>
        <begin position="5"/>
        <end position="74"/>
    </location>
</feature>
<dbReference type="Gene3D" id="1.10.1660.10">
    <property type="match status" value="1"/>
</dbReference>
<dbReference type="InterPro" id="IPR000551">
    <property type="entry name" value="MerR-type_HTH_dom"/>
</dbReference>
<dbReference type="AlphaFoldDB" id="A0A1V4SPD0"/>
<dbReference type="PROSITE" id="PS50937">
    <property type="entry name" value="HTH_MERR_2"/>
    <property type="match status" value="1"/>
</dbReference>
<name>A0A1V4SPD0_9CLOT</name>
<evidence type="ECO:0000313" key="3">
    <source>
        <dbReference type="EMBL" id="OPX45326.1"/>
    </source>
</evidence>
<comment type="caution">
    <text evidence="3">The sequence shown here is derived from an EMBL/GenBank/DDBJ whole genome shotgun (WGS) entry which is preliminary data.</text>
</comment>
<dbReference type="EMBL" id="LTAY01000103">
    <property type="protein sequence ID" value="OPX45326.1"/>
    <property type="molecule type" value="Genomic_DNA"/>
</dbReference>
<organism evidence="3 4">
    <name type="scientific">Clostridium thermobutyricum DSM 4928</name>
    <dbReference type="NCBI Taxonomy" id="1121339"/>
    <lineage>
        <taxon>Bacteria</taxon>
        <taxon>Bacillati</taxon>
        <taxon>Bacillota</taxon>
        <taxon>Clostridia</taxon>
        <taxon>Eubacteriales</taxon>
        <taxon>Clostridiaceae</taxon>
        <taxon>Clostridium</taxon>
    </lineage>
</organism>
<dbReference type="Gene3D" id="3.20.80.10">
    <property type="entry name" value="Regulatory factor, effector binding domain"/>
    <property type="match status" value="1"/>
</dbReference>
<dbReference type="SMART" id="SM00422">
    <property type="entry name" value="HTH_MERR"/>
    <property type="match status" value="1"/>
</dbReference>
<dbReference type="Pfam" id="PF13411">
    <property type="entry name" value="MerR_1"/>
    <property type="match status" value="1"/>
</dbReference>
<dbReference type="InterPro" id="IPR029442">
    <property type="entry name" value="GyrI-like"/>
</dbReference>
<dbReference type="InterPro" id="IPR047057">
    <property type="entry name" value="MerR_fam"/>
</dbReference>
<dbReference type="PANTHER" id="PTHR30204:SF85">
    <property type="entry name" value="MULTIDRUG-EFFLUX TRANSPORTER 2 REGULATOR"/>
    <property type="match status" value="1"/>
</dbReference>
<protein>
    <submittedName>
        <fullName evidence="3">Multidrug-efflux transporter 1 regulator</fullName>
    </submittedName>
</protein>
<dbReference type="SUPFAM" id="SSF55136">
    <property type="entry name" value="Probable bacterial effector-binding domain"/>
    <property type="match status" value="1"/>
</dbReference>
<dbReference type="GO" id="GO:0003677">
    <property type="term" value="F:DNA binding"/>
    <property type="evidence" value="ECO:0007669"/>
    <property type="project" value="UniProtKB-KW"/>
</dbReference>
<dbReference type="RefSeq" id="WP_080024178.1">
    <property type="nucleotide sequence ID" value="NZ_LTAY01000103.1"/>
</dbReference>
<proteinExistence type="predicted"/>
<reference evidence="3 4" key="1">
    <citation type="submission" date="2016-02" db="EMBL/GenBank/DDBJ databases">
        <title>Genome sequence of Clostridium thermobutyricum DSM 4928.</title>
        <authorList>
            <person name="Poehlein A."/>
            <person name="Daniel R."/>
        </authorList>
    </citation>
    <scope>NUCLEOTIDE SEQUENCE [LARGE SCALE GENOMIC DNA]</scope>
    <source>
        <strain evidence="3 4">DSM 4928</strain>
    </source>
</reference>
<gene>
    <name evidence="3" type="primary">bmrR_2</name>
    <name evidence="3" type="ORF">CLTHE_30900</name>
</gene>
<evidence type="ECO:0000256" key="1">
    <source>
        <dbReference type="ARBA" id="ARBA00023125"/>
    </source>
</evidence>
<dbReference type="SUPFAM" id="SSF46955">
    <property type="entry name" value="Putative DNA-binding domain"/>
    <property type="match status" value="1"/>
</dbReference>
<dbReference type="OrthoDB" id="9773308at2"/>
<keyword evidence="1" id="KW-0238">DNA-binding</keyword>
<accession>A0A1V4SPD0</accession>
<dbReference type="GO" id="GO:0003700">
    <property type="term" value="F:DNA-binding transcription factor activity"/>
    <property type="evidence" value="ECO:0007669"/>
    <property type="project" value="InterPro"/>
</dbReference>
<sequence length="262" mass="31138">MRKKYLSISEFGKICNVNRKTLIYYHNAGVFSPEKIGKNGYRYYNINQYETFNILKAFRELGVSIDEIKEYLKDRNPKEYLNILDKERERVIEKLKILDDIKQKIESKIEITEKGIEEEKNNEPYLKEFGEEELYIKNVKNGEDMEEFIQFINYCSEKNIDRGYSIGTTLDVEELENGDFLNIDKMYLKTDKGNYKKEKGIYACINHKGPYEETGRSYKKLLDFIKKNNYTIDSCSYEDGLLDFFAVKDEQDYLTRISIKIK</sequence>
<evidence type="ECO:0000259" key="2">
    <source>
        <dbReference type="PROSITE" id="PS50937"/>
    </source>
</evidence>